<feature type="region of interest" description="Disordered" evidence="1">
    <location>
        <begin position="176"/>
        <end position="200"/>
    </location>
</feature>
<reference evidence="2 3" key="1">
    <citation type="submission" date="2023-03" db="EMBL/GenBank/DDBJ databases">
        <title>Genome insight into feeding habits of ladybird beetles.</title>
        <authorList>
            <person name="Li H.-S."/>
            <person name="Huang Y.-H."/>
            <person name="Pang H."/>
        </authorList>
    </citation>
    <scope>NUCLEOTIDE SEQUENCE [LARGE SCALE GENOMIC DNA]</scope>
    <source>
        <strain evidence="2">SYSU_2023b</strain>
        <tissue evidence="2">Whole body</tissue>
    </source>
</reference>
<accession>A0AAW1U2V5</accession>
<organism evidence="2 3">
    <name type="scientific">Henosepilachna vigintioctopunctata</name>
    <dbReference type="NCBI Taxonomy" id="420089"/>
    <lineage>
        <taxon>Eukaryota</taxon>
        <taxon>Metazoa</taxon>
        <taxon>Ecdysozoa</taxon>
        <taxon>Arthropoda</taxon>
        <taxon>Hexapoda</taxon>
        <taxon>Insecta</taxon>
        <taxon>Pterygota</taxon>
        <taxon>Neoptera</taxon>
        <taxon>Endopterygota</taxon>
        <taxon>Coleoptera</taxon>
        <taxon>Polyphaga</taxon>
        <taxon>Cucujiformia</taxon>
        <taxon>Coccinelloidea</taxon>
        <taxon>Coccinellidae</taxon>
        <taxon>Epilachninae</taxon>
        <taxon>Epilachnini</taxon>
        <taxon>Henosepilachna</taxon>
    </lineage>
</organism>
<protein>
    <submittedName>
        <fullName evidence="2">Uncharacterized protein</fullName>
    </submittedName>
</protein>
<dbReference type="AlphaFoldDB" id="A0AAW1U2V5"/>
<dbReference type="EMBL" id="JARQZJ010000032">
    <property type="protein sequence ID" value="KAK9874983.1"/>
    <property type="molecule type" value="Genomic_DNA"/>
</dbReference>
<comment type="caution">
    <text evidence="2">The sequence shown here is derived from an EMBL/GenBank/DDBJ whole genome shotgun (WGS) entry which is preliminary data.</text>
</comment>
<gene>
    <name evidence="2" type="ORF">WA026_005798</name>
</gene>
<name>A0AAW1U2V5_9CUCU</name>
<evidence type="ECO:0000313" key="3">
    <source>
        <dbReference type="Proteomes" id="UP001431783"/>
    </source>
</evidence>
<proteinExistence type="predicted"/>
<keyword evidence="3" id="KW-1185">Reference proteome</keyword>
<feature type="compositionally biased region" description="Polar residues" evidence="1">
    <location>
        <begin position="186"/>
        <end position="200"/>
    </location>
</feature>
<dbReference type="Proteomes" id="UP001431783">
    <property type="component" value="Unassembled WGS sequence"/>
</dbReference>
<feature type="compositionally biased region" description="Basic and acidic residues" evidence="1">
    <location>
        <begin position="176"/>
        <end position="185"/>
    </location>
</feature>
<evidence type="ECO:0000313" key="2">
    <source>
        <dbReference type="EMBL" id="KAK9874983.1"/>
    </source>
</evidence>
<sequence length="261" mass="29816">MDRQNNSQHFKKETIKQPIICPWVPAQPYHSPLTSKNKNCGQKRKPNNQTNGCVILNNESNSTECQKTQERSTFFSMQQSSSQFFHFLRLMQLFPQTHPATLHTVLYLCKNDFFCAVDKLLYAKRCKMLYTNRRNQMQFTKNAAKCSIFNAGNRSHSLNNPSCQKRSASKCQINEDKEKDNKFSKTVESSNDDSASNTSEGGTLKVNAGCNVDNQVTEPIGPIKFITIKTSNFQGIKIEKLQENSNDIKKNEIDIDELQKN</sequence>
<evidence type="ECO:0000256" key="1">
    <source>
        <dbReference type="SAM" id="MobiDB-lite"/>
    </source>
</evidence>